<evidence type="ECO:0000256" key="1">
    <source>
        <dbReference type="SAM" id="Coils"/>
    </source>
</evidence>
<feature type="transmembrane region" description="Helical" evidence="2">
    <location>
        <begin position="30"/>
        <end position="51"/>
    </location>
</feature>
<organism evidence="3 4">
    <name type="scientific">Clostridium cochlearium</name>
    <dbReference type="NCBI Taxonomy" id="1494"/>
    <lineage>
        <taxon>Bacteria</taxon>
        <taxon>Bacillati</taxon>
        <taxon>Bacillota</taxon>
        <taxon>Clostridia</taxon>
        <taxon>Eubacteriales</taxon>
        <taxon>Clostridiaceae</taxon>
        <taxon>Clostridium</taxon>
    </lineage>
</organism>
<keyword evidence="4" id="KW-1185">Reference proteome</keyword>
<evidence type="ECO:0000313" key="3">
    <source>
        <dbReference type="EMBL" id="SDL41164.1"/>
    </source>
</evidence>
<name>A0ABY0QNY6_CLOCO</name>
<evidence type="ECO:0000256" key="2">
    <source>
        <dbReference type="SAM" id="Phobius"/>
    </source>
</evidence>
<protein>
    <submittedName>
        <fullName evidence="3">Uncharacterized protein</fullName>
    </submittedName>
</protein>
<keyword evidence="1" id="KW-0175">Coiled coil</keyword>
<keyword evidence="2" id="KW-0472">Membrane</keyword>
<evidence type="ECO:0000313" key="4">
    <source>
        <dbReference type="Proteomes" id="UP000198811"/>
    </source>
</evidence>
<feature type="transmembrane region" description="Helical" evidence="2">
    <location>
        <begin position="71"/>
        <end position="92"/>
    </location>
</feature>
<accession>A0ABY0QNY6</accession>
<sequence>MKNKDDFKFIYRILNSLYEKIKSEIEENQYIFALRILSIILIIPIIVWFLYYIGDLGFIVINTSLSIDGFLGFYGAFLSFLGTITLGILALWQNKKFKIENDISQTRLEDLTNQANEISKELMKLEKDKFRPYIRIDSKELIFAVSKEARGFGKSIEDKLLELERDIIFKGIVPFDEDNKEQIKNLCYPECVFLAFYIKNIGQAPIANLFIKKSSFGNGTIGIVHGFMSSADSSLLNGEKNRVVIKFISQVAINMDDRGNIIFNNEIYDYYFKQIHEEAINLLPIELSINYSDIYGREYEQEFSIHFQYDLEKETENEIIFKTKNILIQHHIDKSPFTPR</sequence>
<comment type="caution">
    <text evidence="3">The sequence shown here is derived from an EMBL/GenBank/DDBJ whole genome shotgun (WGS) entry which is preliminary data.</text>
</comment>
<keyword evidence="2" id="KW-1133">Transmembrane helix</keyword>
<reference evidence="3 4" key="1">
    <citation type="submission" date="2016-10" db="EMBL/GenBank/DDBJ databases">
        <authorList>
            <person name="Varghese N."/>
            <person name="Submissions S."/>
        </authorList>
    </citation>
    <scope>NUCLEOTIDE SEQUENCE [LARGE SCALE GENOMIC DNA]</scope>
    <source>
        <strain evidence="3 4">NLAE-zl-C224</strain>
    </source>
</reference>
<gene>
    <name evidence="3" type="ORF">SAMN05216497_13015</name>
</gene>
<dbReference type="RefSeq" id="WP_089867852.1">
    <property type="nucleotide sequence ID" value="NZ_CP173238.1"/>
</dbReference>
<proteinExistence type="predicted"/>
<keyword evidence="2" id="KW-0812">Transmembrane</keyword>
<feature type="coiled-coil region" evidence="1">
    <location>
        <begin position="94"/>
        <end position="128"/>
    </location>
</feature>
<dbReference type="EMBL" id="FNGL01000030">
    <property type="protein sequence ID" value="SDL41164.1"/>
    <property type="molecule type" value="Genomic_DNA"/>
</dbReference>
<dbReference type="Proteomes" id="UP000198811">
    <property type="component" value="Unassembled WGS sequence"/>
</dbReference>